<dbReference type="HOGENOM" id="CLU_866398_0_0_1"/>
<dbReference type="EMBL" id="KN847484">
    <property type="protein sequence ID" value="KIW99907.1"/>
    <property type="molecule type" value="Genomic_DNA"/>
</dbReference>
<proteinExistence type="predicted"/>
<dbReference type="VEuPathDB" id="FungiDB:Z518_10835"/>
<gene>
    <name evidence="2" type="ORF">Z518_10835</name>
</gene>
<dbReference type="AlphaFoldDB" id="A0A0D2GNG1"/>
<keyword evidence="3" id="KW-1185">Reference proteome</keyword>
<accession>A0A0D2GNG1</accession>
<reference evidence="2 3" key="1">
    <citation type="submission" date="2015-01" db="EMBL/GenBank/DDBJ databases">
        <title>The Genome Sequence of Rhinocladiella mackenzie CBS 650.93.</title>
        <authorList>
            <consortium name="The Broad Institute Genomics Platform"/>
            <person name="Cuomo C."/>
            <person name="de Hoog S."/>
            <person name="Gorbushina A."/>
            <person name="Stielow B."/>
            <person name="Teixiera M."/>
            <person name="Abouelleil A."/>
            <person name="Chapman S.B."/>
            <person name="Priest M."/>
            <person name="Young S.K."/>
            <person name="Wortman J."/>
            <person name="Nusbaum C."/>
            <person name="Birren B."/>
        </authorList>
    </citation>
    <scope>NUCLEOTIDE SEQUENCE [LARGE SCALE GENOMIC DNA]</scope>
    <source>
        <strain evidence="2 3">CBS 650.93</strain>
    </source>
</reference>
<dbReference type="GeneID" id="25298906"/>
<evidence type="ECO:0000313" key="3">
    <source>
        <dbReference type="Proteomes" id="UP000053617"/>
    </source>
</evidence>
<evidence type="ECO:0000313" key="2">
    <source>
        <dbReference type="EMBL" id="KIW99907.1"/>
    </source>
</evidence>
<dbReference type="Proteomes" id="UP000053617">
    <property type="component" value="Unassembled WGS sequence"/>
</dbReference>
<dbReference type="STRING" id="1442369.A0A0D2GNG1"/>
<sequence>MRIFTAISQKLVCRSAEEESRTLVHAAEGADETHGQYLDDCRVGIESKLVLSEEGKQAQKQMWTEYLKACFKVATRGLGSSAFDFEKISDQVDFNRYHSRRDSSLSLTDLFAYNLAWVKQTSDEAIEAVEGGLVPKSNRFWAMATWTKHDWDWISVLLNSEDAAIDEYRSIVHPTGCHVYGTKYELREAARILKINHRDLEFEVHTYAARRHFRDLGIHDYAESGEFDLAAKILAALRHKVISYEFISAENRRRLRVAIEAFQNEWFERISYSPYDQYRRLPVYTLTEKAKGRVEKKLDKLQELEEEEEESEPSQSYVKAS</sequence>
<protein>
    <submittedName>
        <fullName evidence="2">Uncharacterized protein</fullName>
    </submittedName>
</protein>
<evidence type="ECO:0000256" key="1">
    <source>
        <dbReference type="SAM" id="MobiDB-lite"/>
    </source>
</evidence>
<name>A0A0D2GNG1_9EURO</name>
<organism evidence="2 3">
    <name type="scientific">Rhinocladiella mackenziei CBS 650.93</name>
    <dbReference type="NCBI Taxonomy" id="1442369"/>
    <lineage>
        <taxon>Eukaryota</taxon>
        <taxon>Fungi</taxon>
        <taxon>Dikarya</taxon>
        <taxon>Ascomycota</taxon>
        <taxon>Pezizomycotina</taxon>
        <taxon>Eurotiomycetes</taxon>
        <taxon>Chaetothyriomycetidae</taxon>
        <taxon>Chaetothyriales</taxon>
        <taxon>Herpotrichiellaceae</taxon>
        <taxon>Rhinocladiella</taxon>
    </lineage>
</organism>
<feature type="region of interest" description="Disordered" evidence="1">
    <location>
        <begin position="302"/>
        <end position="321"/>
    </location>
</feature>
<dbReference type="OrthoDB" id="542013at2759"/>
<dbReference type="RefSeq" id="XP_013267120.1">
    <property type="nucleotide sequence ID" value="XM_013411666.1"/>
</dbReference>